<sequence length="266" mass="30892">MSKSRSNIERNARRREKRRQCLVNGQKCPRAPNRFILYRTWHQNHTYKNSQNPIDMRSLSKKIAEQWKNEPLKVKSFWDRLAAEEKLKAPYRTTADILSGLEMSISKHLSEDTSMTFVNATVSSQKKNFMEKSSIKAENEVPSFVFISPESPPSVPEKKQDSLIFEDPTLNTPDTYKWEEITSQSQSPESEILSYDSYGSDDEENHGFSSPFYYNFTGPQISNHSIDPMLIQYNTNLNVYLTSPYSSSNYKDEDFTFAEDDQLYLP</sequence>
<evidence type="ECO:0000256" key="1">
    <source>
        <dbReference type="SAM" id="MobiDB-lite"/>
    </source>
</evidence>
<dbReference type="EMBL" id="CAJVPK010000030">
    <property type="protein sequence ID" value="CAG8435194.1"/>
    <property type="molecule type" value="Genomic_DNA"/>
</dbReference>
<evidence type="ECO:0000313" key="3">
    <source>
        <dbReference type="EMBL" id="CAG8435194.1"/>
    </source>
</evidence>
<reference evidence="3" key="1">
    <citation type="submission" date="2021-06" db="EMBL/GenBank/DDBJ databases">
        <authorList>
            <person name="Kallberg Y."/>
            <person name="Tangrot J."/>
            <person name="Rosling A."/>
        </authorList>
    </citation>
    <scope>NUCLEOTIDE SEQUENCE</scope>
    <source>
        <strain evidence="3">AZ414A</strain>
    </source>
</reference>
<dbReference type="InterPro" id="IPR009071">
    <property type="entry name" value="HMG_box_dom"/>
</dbReference>
<evidence type="ECO:0000313" key="4">
    <source>
        <dbReference type="Proteomes" id="UP000789706"/>
    </source>
</evidence>
<protein>
    <submittedName>
        <fullName evidence="3">2369_t:CDS:1</fullName>
    </submittedName>
</protein>
<dbReference type="OrthoDB" id="2377523at2759"/>
<gene>
    <name evidence="3" type="ORF">DEBURN_LOCUS840</name>
</gene>
<evidence type="ECO:0000259" key="2">
    <source>
        <dbReference type="Pfam" id="PF00505"/>
    </source>
</evidence>
<proteinExistence type="predicted"/>
<accession>A0A9N8V2G9</accession>
<comment type="caution">
    <text evidence="3">The sequence shown here is derived from an EMBL/GenBank/DDBJ whole genome shotgun (WGS) entry which is preliminary data.</text>
</comment>
<organism evidence="3 4">
    <name type="scientific">Diversispora eburnea</name>
    <dbReference type="NCBI Taxonomy" id="1213867"/>
    <lineage>
        <taxon>Eukaryota</taxon>
        <taxon>Fungi</taxon>
        <taxon>Fungi incertae sedis</taxon>
        <taxon>Mucoromycota</taxon>
        <taxon>Glomeromycotina</taxon>
        <taxon>Glomeromycetes</taxon>
        <taxon>Diversisporales</taxon>
        <taxon>Diversisporaceae</taxon>
        <taxon>Diversispora</taxon>
    </lineage>
</organism>
<feature type="compositionally biased region" description="Basic and acidic residues" evidence="1">
    <location>
        <begin position="1"/>
        <end position="11"/>
    </location>
</feature>
<dbReference type="Gene3D" id="1.10.30.10">
    <property type="entry name" value="High mobility group box domain"/>
    <property type="match status" value="1"/>
</dbReference>
<dbReference type="InterPro" id="IPR036910">
    <property type="entry name" value="HMG_box_dom_sf"/>
</dbReference>
<dbReference type="Pfam" id="PF00505">
    <property type="entry name" value="HMG_box"/>
    <property type="match status" value="1"/>
</dbReference>
<name>A0A9N8V2G9_9GLOM</name>
<keyword evidence="4" id="KW-1185">Reference proteome</keyword>
<feature type="domain" description="HMG box" evidence="2">
    <location>
        <begin position="29"/>
        <end position="88"/>
    </location>
</feature>
<dbReference type="AlphaFoldDB" id="A0A9N8V2G9"/>
<dbReference type="Proteomes" id="UP000789706">
    <property type="component" value="Unassembled WGS sequence"/>
</dbReference>
<dbReference type="SUPFAM" id="SSF47095">
    <property type="entry name" value="HMG-box"/>
    <property type="match status" value="1"/>
</dbReference>
<feature type="region of interest" description="Disordered" evidence="1">
    <location>
        <begin position="1"/>
        <end position="20"/>
    </location>
</feature>